<dbReference type="InterPro" id="IPR001279">
    <property type="entry name" value="Metallo-B-lactamas"/>
</dbReference>
<sequence length="293" mass="31860">MVNQLALSETDLAPTQKSADGTNVIAADLAYRTMSIVNVVFYGDPMGPEPWVLIDTGLSTSADKIKACASLRFGDARPAAIVMTHAHFDHAGSVESLASFWEVPVFAHPLERPYLEGQAYYPPADPMAGGGAMTLLSPLFPRSPVDVRPWLKILPADQTVPGMPGWRWIHTPGHSPGHISLWRESDRTLISGDAIITTGQESAYEAIVQTPEMHGPPRYFTPDWEEAEKSVALVASLEPELIISGHGLPVKGQNARDKLHHLAKSFRDIAVPKGGRYDLDPAKPGKSNNDAFR</sequence>
<dbReference type="SMART" id="SM00849">
    <property type="entry name" value="Lactamase_B"/>
    <property type="match status" value="1"/>
</dbReference>
<reference evidence="3" key="1">
    <citation type="submission" date="2020-04" db="EMBL/GenBank/DDBJ databases">
        <title>Global-level population genomics supports evidence of horizontal gene transfer on evolution of Rhizobia in Lentils.</title>
        <authorList>
            <person name="Gai Y."/>
            <person name="Cook D."/>
            <person name="Riely B."/>
        </authorList>
    </citation>
    <scope>NUCLEOTIDE SEQUENCE</scope>
    <source>
        <strain evidence="3">Derici101B</strain>
    </source>
</reference>
<protein>
    <submittedName>
        <fullName evidence="3">MBL fold metallo-hydrolase</fullName>
    </submittedName>
</protein>
<proteinExistence type="predicted"/>
<dbReference type="SUPFAM" id="SSF56281">
    <property type="entry name" value="Metallo-hydrolase/oxidoreductase"/>
    <property type="match status" value="1"/>
</dbReference>
<dbReference type="Pfam" id="PF00753">
    <property type="entry name" value="Lactamase_B"/>
    <property type="match status" value="1"/>
</dbReference>
<dbReference type="CDD" id="cd07721">
    <property type="entry name" value="yflN-like_MBL-fold"/>
    <property type="match status" value="1"/>
</dbReference>
<evidence type="ECO:0000313" key="3">
    <source>
        <dbReference type="EMBL" id="MBY5630973.1"/>
    </source>
</evidence>
<dbReference type="AlphaFoldDB" id="A0AAJ1ABR0"/>
<feature type="region of interest" description="Disordered" evidence="1">
    <location>
        <begin position="274"/>
        <end position="293"/>
    </location>
</feature>
<evidence type="ECO:0000259" key="2">
    <source>
        <dbReference type="SMART" id="SM00849"/>
    </source>
</evidence>
<feature type="domain" description="Metallo-beta-lactamase" evidence="2">
    <location>
        <begin position="36"/>
        <end position="246"/>
    </location>
</feature>
<evidence type="ECO:0000313" key="4">
    <source>
        <dbReference type="Proteomes" id="UP000825699"/>
    </source>
</evidence>
<gene>
    <name evidence="3" type="ORF">HFO42_23155</name>
</gene>
<dbReference type="PANTHER" id="PTHR42951:SF17">
    <property type="entry name" value="METALLO-BETA-LACTAMASE DOMAIN-CONTAINING PROTEIN"/>
    <property type="match status" value="1"/>
</dbReference>
<dbReference type="RefSeq" id="WP_207158886.1">
    <property type="nucleotide sequence ID" value="NZ_CP071400.1"/>
</dbReference>
<dbReference type="PANTHER" id="PTHR42951">
    <property type="entry name" value="METALLO-BETA-LACTAMASE DOMAIN-CONTAINING"/>
    <property type="match status" value="1"/>
</dbReference>
<dbReference type="InterPro" id="IPR036866">
    <property type="entry name" value="RibonucZ/Hydroxyglut_hydro"/>
</dbReference>
<accession>A0AAJ1ABR0</accession>
<name>A0AAJ1ABR0_RHILE</name>
<dbReference type="Proteomes" id="UP000825699">
    <property type="component" value="Unassembled WGS sequence"/>
</dbReference>
<comment type="caution">
    <text evidence="3">The sequence shown here is derived from an EMBL/GenBank/DDBJ whole genome shotgun (WGS) entry which is preliminary data.</text>
</comment>
<dbReference type="InterPro" id="IPR050855">
    <property type="entry name" value="NDM-1-like"/>
</dbReference>
<dbReference type="EMBL" id="JAAXEP010000012">
    <property type="protein sequence ID" value="MBY5630973.1"/>
    <property type="molecule type" value="Genomic_DNA"/>
</dbReference>
<dbReference type="Gene3D" id="3.60.15.10">
    <property type="entry name" value="Ribonuclease Z/Hydroxyacylglutathione hydrolase-like"/>
    <property type="match status" value="1"/>
</dbReference>
<evidence type="ECO:0000256" key="1">
    <source>
        <dbReference type="SAM" id="MobiDB-lite"/>
    </source>
</evidence>
<organism evidence="3 4">
    <name type="scientific">Rhizobium leguminosarum</name>
    <dbReference type="NCBI Taxonomy" id="384"/>
    <lineage>
        <taxon>Bacteria</taxon>
        <taxon>Pseudomonadati</taxon>
        <taxon>Pseudomonadota</taxon>
        <taxon>Alphaproteobacteria</taxon>
        <taxon>Hyphomicrobiales</taxon>
        <taxon>Rhizobiaceae</taxon>
        <taxon>Rhizobium/Agrobacterium group</taxon>
        <taxon>Rhizobium</taxon>
    </lineage>
</organism>